<dbReference type="AlphaFoldDB" id="A0A0L7QZ67"/>
<protein>
    <recommendedName>
        <fullName evidence="2">FAM194 C-terminal domain-containing protein</fullName>
    </recommendedName>
</protein>
<dbReference type="EMBL" id="KQ414681">
    <property type="protein sequence ID" value="KOC63915.1"/>
    <property type="molecule type" value="Genomic_DNA"/>
</dbReference>
<keyword evidence="4" id="KW-1185">Reference proteome</keyword>
<name>A0A0L7QZ67_9HYME</name>
<proteinExistence type="predicted"/>
<dbReference type="InterPro" id="IPR029281">
    <property type="entry name" value="FAM194_C"/>
</dbReference>
<evidence type="ECO:0000256" key="1">
    <source>
        <dbReference type="SAM" id="MobiDB-lite"/>
    </source>
</evidence>
<evidence type="ECO:0000313" key="4">
    <source>
        <dbReference type="Proteomes" id="UP000053825"/>
    </source>
</evidence>
<dbReference type="Proteomes" id="UP000053825">
    <property type="component" value="Unassembled WGS sequence"/>
</dbReference>
<feature type="domain" description="FAM194 C-terminal" evidence="2">
    <location>
        <begin position="413"/>
        <end position="466"/>
    </location>
</feature>
<dbReference type="Pfam" id="PF14977">
    <property type="entry name" value="FAM194"/>
    <property type="match status" value="2"/>
</dbReference>
<dbReference type="PANTHER" id="PTHR23093:SF16">
    <property type="entry name" value="FAM194 C-TERMINAL DOMAIN-CONTAINING PROTEIN"/>
    <property type="match status" value="1"/>
</dbReference>
<reference evidence="3 4" key="1">
    <citation type="submission" date="2015-07" db="EMBL/GenBank/DDBJ databases">
        <title>The genome of Habropoda laboriosa.</title>
        <authorList>
            <person name="Pan H."/>
            <person name="Kapheim K."/>
        </authorList>
    </citation>
    <scope>NUCLEOTIDE SEQUENCE [LARGE SCALE GENOMIC DNA]</scope>
    <source>
        <strain evidence="3">0110345459</strain>
    </source>
</reference>
<feature type="non-terminal residue" evidence="3">
    <location>
        <position position="1"/>
    </location>
</feature>
<dbReference type="STRING" id="597456.A0A0L7QZ67"/>
<feature type="domain" description="FAM194 C-terminal" evidence="2">
    <location>
        <begin position="235"/>
        <end position="351"/>
    </location>
</feature>
<evidence type="ECO:0000259" key="2">
    <source>
        <dbReference type="Pfam" id="PF14977"/>
    </source>
</evidence>
<accession>A0A0L7QZ67</accession>
<dbReference type="OrthoDB" id="331263at2759"/>
<dbReference type="PANTHER" id="PTHR23093">
    <property type="entry name" value="SIMILAR TO CHROMOSOME 3 OPEN READING FRAME 20"/>
    <property type="match status" value="1"/>
</dbReference>
<feature type="region of interest" description="Disordered" evidence="1">
    <location>
        <begin position="67"/>
        <end position="159"/>
    </location>
</feature>
<sequence>VDAVLTCVQKSCAVENVICQVKDILCTLERLSPCAPSKKLQTLSLLLKEVMKRYICSDYHLEGDTLDSERKEVSHGVNEKGEILRRDEKRKSRSSEEADESDPDLTKKRKGAKVGTSTEDKSTLDSEVYSKKGTSSFGKKRRDQVGSSKMDVDDNYTKTNGFSYEKGRTEGTKLYRTEFGDRSSIEYQLSNQYFMELGWTMLPIAKTMRKIVQYQTKPAKPHIDWFNRNEYKGKMYYKNGTVFVNFLYDGSAEVFYPNGIVGLKIERTKSPKYDMYTVFSPGGKDCMGVERKSQIVAVFDSVGNGAIFDEDGATRLSYNQIGGIWTDNPTGIPLIWKWDTVEKKSITKTVQVEKSTIRLEQLLHPPTGAILIGTGSDKVPKSSARSQDGIKTAVNENSDIFNEKEKEVKSKYAEDTCHFKVICLKLNDYISSRILSRRNISLQFFANAKTIRIELGTMLNLNMKVASYFVNSNSIENMLKCKFENVLSPHLKWDNSSMDDIAKEFQKVRQSARERKFMMNKYRPLLHVWKMSGTRCRPL</sequence>
<organism evidence="3 4">
    <name type="scientific">Habropoda laboriosa</name>
    <dbReference type="NCBI Taxonomy" id="597456"/>
    <lineage>
        <taxon>Eukaryota</taxon>
        <taxon>Metazoa</taxon>
        <taxon>Ecdysozoa</taxon>
        <taxon>Arthropoda</taxon>
        <taxon>Hexapoda</taxon>
        <taxon>Insecta</taxon>
        <taxon>Pterygota</taxon>
        <taxon>Neoptera</taxon>
        <taxon>Endopterygota</taxon>
        <taxon>Hymenoptera</taxon>
        <taxon>Apocrita</taxon>
        <taxon>Aculeata</taxon>
        <taxon>Apoidea</taxon>
        <taxon>Anthophila</taxon>
        <taxon>Apidae</taxon>
        <taxon>Habropoda</taxon>
    </lineage>
</organism>
<evidence type="ECO:0000313" key="3">
    <source>
        <dbReference type="EMBL" id="KOC63915.1"/>
    </source>
</evidence>
<feature type="compositionally biased region" description="Basic and acidic residues" evidence="1">
    <location>
        <begin position="67"/>
        <end position="96"/>
    </location>
</feature>
<feature type="compositionally biased region" description="Basic and acidic residues" evidence="1">
    <location>
        <begin position="118"/>
        <end position="130"/>
    </location>
</feature>
<gene>
    <name evidence="3" type="ORF">WH47_01230</name>
</gene>